<comment type="caution">
    <text evidence="3">The sequence shown here is derived from an EMBL/GenBank/DDBJ whole genome shotgun (WGS) entry which is preliminary data.</text>
</comment>
<reference evidence="3 4" key="1">
    <citation type="journal article" date="2019" name="Int. J. Syst. Evol. Microbiol.">
        <title>The Global Catalogue of Microorganisms (GCM) 10K type strain sequencing project: providing services to taxonomists for standard genome sequencing and annotation.</title>
        <authorList>
            <consortium name="The Broad Institute Genomics Platform"/>
            <consortium name="The Broad Institute Genome Sequencing Center for Infectious Disease"/>
            <person name="Wu L."/>
            <person name="Ma J."/>
        </authorList>
    </citation>
    <scope>NUCLEOTIDE SEQUENCE [LARGE SCALE GENOMIC DNA]</scope>
    <source>
        <strain evidence="3 4">SYNS20</strain>
    </source>
</reference>
<evidence type="ECO:0000313" key="4">
    <source>
        <dbReference type="Proteomes" id="UP001596443"/>
    </source>
</evidence>
<proteinExistence type="predicted"/>
<organism evidence="3 4">
    <name type="scientific">Halobaculum halobium</name>
    <dbReference type="NCBI Taxonomy" id="3032281"/>
    <lineage>
        <taxon>Archaea</taxon>
        <taxon>Methanobacteriati</taxon>
        <taxon>Methanobacteriota</taxon>
        <taxon>Stenosarchaea group</taxon>
        <taxon>Halobacteria</taxon>
        <taxon>Halobacteriales</taxon>
        <taxon>Haloferacaceae</taxon>
        <taxon>Halobaculum</taxon>
    </lineage>
</organism>
<dbReference type="GeneID" id="81210944"/>
<keyword evidence="2" id="KW-0472">Membrane</keyword>
<keyword evidence="4" id="KW-1185">Reference proteome</keyword>
<evidence type="ECO:0000256" key="2">
    <source>
        <dbReference type="SAM" id="Phobius"/>
    </source>
</evidence>
<accession>A0ABD5TEC7</accession>
<dbReference type="RefSeq" id="WP_284061945.1">
    <property type="nucleotide sequence ID" value="NZ_CP126158.1"/>
</dbReference>
<dbReference type="Proteomes" id="UP001596443">
    <property type="component" value="Unassembled WGS sequence"/>
</dbReference>
<feature type="transmembrane region" description="Helical" evidence="2">
    <location>
        <begin position="32"/>
        <end position="50"/>
    </location>
</feature>
<protein>
    <submittedName>
        <fullName evidence="3">Uncharacterized protein</fullName>
    </submittedName>
</protein>
<feature type="region of interest" description="Disordered" evidence="1">
    <location>
        <begin position="59"/>
        <end position="88"/>
    </location>
</feature>
<dbReference type="AlphaFoldDB" id="A0ABD5TEC7"/>
<dbReference type="EMBL" id="JBHSWX010000012">
    <property type="protein sequence ID" value="MFC6787802.1"/>
    <property type="molecule type" value="Genomic_DNA"/>
</dbReference>
<name>A0ABD5TEC7_9EURY</name>
<sequence>MDRDVLLLGIAAVLAGLTATLAMLGIAYSPFVLLAAIPTGAAAYFLWYQASGRLKEDMRSRAAGRRAASRAGEGAPGGTPGSPAKRAPGWVTAVASARVARAVVTAGRAVAARQAAPR</sequence>
<gene>
    <name evidence="3" type="ORF">ACFQFD_17870</name>
</gene>
<keyword evidence="2" id="KW-1133">Transmembrane helix</keyword>
<keyword evidence="2" id="KW-0812">Transmembrane</keyword>
<evidence type="ECO:0000256" key="1">
    <source>
        <dbReference type="SAM" id="MobiDB-lite"/>
    </source>
</evidence>
<evidence type="ECO:0000313" key="3">
    <source>
        <dbReference type="EMBL" id="MFC6787802.1"/>
    </source>
</evidence>